<evidence type="ECO:0000313" key="1">
    <source>
        <dbReference type="EMBL" id="CAF4559632.1"/>
    </source>
</evidence>
<name>A0A820Z5L8_9BILA</name>
<comment type="caution">
    <text evidence="1">The sequence shown here is derived from an EMBL/GenBank/DDBJ whole genome shotgun (WGS) entry which is preliminary data.</text>
</comment>
<accession>A0A820Z5L8</accession>
<dbReference type="EMBL" id="CAJOBS010000360">
    <property type="protein sequence ID" value="CAF4559632.1"/>
    <property type="molecule type" value="Genomic_DNA"/>
</dbReference>
<organism evidence="1 2">
    <name type="scientific">Rotaria socialis</name>
    <dbReference type="NCBI Taxonomy" id="392032"/>
    <lineage>
        <taxon>Eukaryota</taxon>
        <taxon>Metazoa</taxon>
        <taxon>Spiralia</taxon>
        <taxon>Gnathifera</taxon>
        <taxon>Rotifera</taxon>
        <taxon>Eurotatoria</taxon>
        <taxon>Bdelloidea</taxon>
        <taxon>Philodinida</taxon>
        <taxon>Philodinidae</taxon>
        <taxon>Rotaria</taxon>
    </lineage>
</organism>
<sequence length="62" mass="6873">TIYLRGYMRSHGRINRLTLSRDQGKLVLSSRQVLFDFCAEDSVPSEGSIVITGARSSTPSIE</sequence>
<evidence type="ECO:0000313" key="2">
    <source>
        <dbReference type="Proteomes" id="UP000663838"/>
    </source>
</evidence>
<reference evidence="1" key="1">
    <citation type="submission" date="2021-02" db="EMBL/GenBank/DDBJ databases">
        <authorList>
            <person name="Nowell W R."/>
        </authorList>
    </citation>
    <scope>NUCLEOTIDE SEQUENCE</scope>
</reference>
<protein>
    <submittedName>
        <fullName evidence="1">Uncharacterized protein</fullName>
    </submittedName>
</protein>
<dbReference type="AlphaFoldDB" id="A0A820Z5L8"/>
<dbReference type="Proteomes" id="UP000663838">
    <property type="component" value="Unassembled WGS sequence"/>
</dbReference>
<feature type="non-terminal residue" evidence="1">
    <location>
        <position position="1"/>
    </location>
</feature>
<proteinExistence type="predicted"/>
<gene>
    <name evidence="1" type="ORF">TOA249_LOCUS7833</name>
</gene>